<sequence length="297" mass="33009">MSVESSIFSTLTSWWDGPDRDLHGLQRVGSGQAPLLHFLHGNGFSAHTLAPMADALPSDWNLLLTDVPGHGGSQQPAHHMPDWLRMARRVGDALEARNDGRKAIGIGHSMGGVMTLMLAAERPHLFERIILLDPVLFSAEILLFQRLARKTGLWKRGALVKAVQARRAVWPDADHLRQDLQRKSLYRNWDAAALEGFIQGATKPTQEGLELACNPAWEAAIFGSYPRGLWQAVHRVRVPVDILVAADSYPFILKSARKAVKANHHIRFEMAPGSHCFPMEQPLKTAQRIQALLTQKS</sequence>
<dbReference type="SUPFAM" id="SSF53474">
    <property type="entry name" value="alpha/beta-Hydrolases"/>
    <property type="match status" value="1"/>
</dbReference>
<dbReference type="AlphaFoldDB" id="A0A9X2WGI9"/>
<accession>A0A9X2WGI9</accession>
<evidence type="ECO:0000313" key="2">
    <source>
        <dbReference type="EMBL" id="MCT7359834.1"/>
    </source>
</evidence>
<dbReference type="GO" id="GO:0016020">
    <property type="term" value="C:membrane"/>
    <property type="evidence" value="ECO:0007669"/>
    <property type="project" value="TreeGrafter"/>
</dbReference>
<protein>
    <submittedName>
        <fullName evidence="2">Alpha/beta hydrolase</fullName>
    </submittedName>
</protein>
<dbReference type="PANTHER" id="PTHR43798:SF33">
    <property type="entry name" value="HYDROLASE, PUTATIVE (AFU_ORTHOLOGUE AFUA_2G14860)-RELATED"/>
    <property type="match status" value="1"/>
</dbReference>
<dbReference type="GO" id="GO:0016787">
    <property type="term" value="F:hydrolase activity"/>
    <property type="evidence" value="ECO:0007669"/>
    <property type="project" value="UniProtKB-KW"/>
</dbReference>
<dbReference type="RefSeq" id="WP_260976689.1">
    <property type="nucleotide sequence ID" value="NZ_JAOANI010000019.1"/>
</dbReference>
<keyword evidence="3" id="KW-1185">Reference proteome</keyword>
<dbReference type="Gene3D" id="3.40.50.1820">
    <property type="entry name" value="alpha/beta hydrolase"/>
    <property type="match status" value="1"/>
</dbReference>
<dbReference type="PRINTS" id="PR00111">
    <property type="entry name" value="ABHYDROLASE"/>
</dbReference>
<evidence type="ECO:0000259" key="1">
    <source>
        <dbReference type="Pfam" id="PF12697"/>
    </source>
</evidence>
<dbReference type="Pfam" id="PF12697">
    <property type="entry name" value="Abhydrolase_6"/>
    <property type="match status" value="1"/>
</dbReference>
<dbReference type="InterPro" id="IPR050266">
    <property type="entry name" value="AB_hydrolase_sf"/>
</dbReference>
<organism evidence="2 3">
    <name type="scientific">Thalassolituus pacificus</name>
    <dbReference type="NCBI Taxonomy" id="2975440"/>
    <lineage>
        <taxon>Bacteria</taxon>
        <taxon>Pseudomonadati</taxon>
        <taxon>Pseudomonadota</taxon>
        <taxon>Gammaproteobacteria</taxon>
        <taxon>Oceanospirillales</taxon>
        <taxon>Oceanospirillaceae</taxon>
        <taxon>Thalassolituus</taxon>
    </lineage>
</organism>
<dbReference type="InterPro" id="IPR000073">
    <property type="entry name" value="AB_hydrolase_1"/>
</dbReference>
<dbReference type="InterPro" id="IPR029058">
    <property type="entry name" value="AB_hydrolase_fold"/>
</dbReference>
<feature type="domain" description="AB hydrolase-1" evidence="1">
    <location>
        <begin position="38"/>
        <end position="287"/>
    </location>
</feature>
<gene>
    <name evidence="2" type="ORF">NYR02_12515</name>
</gene>
<dbReference type="PANTHER" id="PTHR43798">
    <property type="entry name" value="MONOACYLGLYCEROL LIPASE"/>
    <property type="match status" value="1"/>
</dbReference>
<keyword evidence="2" id="KW-0378">Hydrolase</keyword>
<reference evidence="2" key="2">
    <citation type="submission" date="2022-08" db="EMBL/GenBank/DDBJ databases">
        <authorList>
            <person name="Dong C."/>
        </authorList>
    </citation>
    <scope>NUCLEOTIDE SEQUENCE</scope>
    <source>
        <strain evidence="2">59MF3M-4</strain>
    </source>
</reference>
<dbReference type="EMBL" id="JAOANI010000019">
    <property type="protein sequence ID" value="MCT7359834.1"/>
    <property type="molecule type" value="Genomic_DNA"/>
</dbReference>
<proteinExistence type="predicted"/>
<name>A0A9X2WGI9_9GAMM</name>
<dbReference type="Proteomes" id="UP001147830">
    <property type="component" value="Unassembled WGS sequence"/>
</dbReference>
<evidence type="ECO:0000313" key="3">
    <source>
        <dbReference type="Proteomes" id="UP001147830"/>
    </source>
</evidence>
<reference evidence="2" key="1">
    <citation type="journal article" date="2022" name="Front. Microbiol.">
        <title>Genome-based taxonomic rearrangement of Oceanobacter-related bacteria including the description of Thalassolituus hydrocarbonoclasticus sp. nov. and Thalassolituus pacificus sp. nov. and emended description of the genus Thalassolituus.</title>
        <authorList>
            <person name="Dong C."/>
            <person name="Wei L."/>
            <person name="Wang J."/>
            <person name="Lai Q."/>
            <person name="Huang Z."/>
            <person name="Shao Z."/>
        </authorList>
    </citation>
    <scope>NUCLEOTIDE SEQUENCE</scope>
    <source>
        <strain evidence="2">59MF3M-4</strain>
    </source>
</reference>
<comment type="caution">
    <text evidence="2">The sequence shown here is derived from an EMBL/GenBank/DDBJ whole genome shotgun (WGS) entry which is preliminary data.</text>
</comment>